<proteinExistence type="predicted"/>
<reference evidence="1 2" key="1">
    <citation type="journal article" date="2018" name="Nat. Ecol. Evol.">
        <title>Pezizomycetes genomes reveal the molecular basis of ectomycorrhizal truffle lifestyle.</title>
        <authorList>
            <person name="Murat C."/>
            <person name="Payen T."/>
            <person name="Noel B."/>
            <person name="Kuo A."/>
            <person name="Morin E."/>
            <person name="Chen J."/>
            <person name="Kohler A."/>
            <person name="Krizsan K."/>
            <person name="Balestrini R."/>
            <person name="Da Silva C."/>
            <person name="Montanini B."/>
            <person name="Hainaut M."/>
            <person name="Levati E."/>
            <person name="Barry K.W."/>
            <person name="Belfiori B."/>
            <person name="Cichocki N."/>
            <person name="Clum A."/>
            <person name="Dockter R.B."/>
            <person name="Fauchery L."/>
            <person name="Guy J."/>
            <person name="Iotti M."/>
            <person name="Le Tacon F."/>
            <person name="Lindquist E.A."/>
            <person name="Lipzen A."/>
            <person name="Malagnac F."/>
            <person name="Mello A."/>
            <person name="Molinier V."/>
            <person name="Miyauchi S."/>
            <person name="Poulain J."/>
            <person name="Riccioni C."/>
            <person name="Rubini A."/>
            <person name="Sitrit Y."/>
            <person name="Splivallo R."/>
            <person name="Traeger S."/>
            <person name="Wang M."/>
            <person name="Zifcakova L."/>
            <person name="Wipf D."/>
            <person name="Zambonelli A."/>
            <person name="Paolocci F."/>
            <person name="Nowrousian M."/>
            <person name="Ottonello S."/>
            <person name="Baldrian P."/>
            <person name="Spatafora J.W."/>
            <person name="Henrissat B."/>
            <person name="Nagy L.G."/>
            <person name="Aury J.M."/>
            <person name="Wincker P."/>
            <person name="Grigoriev I.V."/>
            <person name="Bonfante P."/>
            <person name="Martin F.M."/>
        </authorList>
    </citation>
    <scope>NUCLEOTIDE SEQUENCE [LARGE SCALE GENOMIC DNA]</scope>
    <source>
        <strain evidence="1 2">ATCC MYA-4762</strain>
    </source>
</reference>
<accession>A0A3N4LNL4</accession>
<dbReference type="AlphaFoldDB" id="A0A3N4LNL4"/>
<evidence type="ECO:0000313" key="2">
    <source>
        <dbReference type="Proteomes" id="UP000267821"/>
    </source>
</evidence>
<dbReference type="EMBL" id="ML121541">
    <property type="protein sequence ID" value="RPB24396.1"/>
    <property type="molecule type" value="Genomic_DNA"/>
</dbReference>
<name>A0A3N4LNL4_9PEZI</name>
<dbReference type="Proteomes" id="UP000267821">
    <property type="component" value="Unassembled WGS sequence"/>
</dbReference>
<sequence length="264" mass="29275">MSTKIFILKLQSPKLPAPPNDYILVLNEHLTPDEFVADLQELFPAISTANGKLRLVLDGSYRMTPRQFLRYMMTTVAYTPEMKGGVCVPKLLGRGNGIQIVYGEGVQSTASRQSTIPASVGNMGKPVKQVGAMQISENLEPSASSRATQAHPETPCPGPAHENAKHVLVLIFQQEMSISPEVYFPIIALENVPQSGDYEECLWLESEILAKLPKWLDHSQVKLGFSYFGFQGGVGSRITWNKDSFSWSEGNKEWILNVAAYISW</sequence>
<gene>
    <name evidence="1" type="ORF">L211DRAFT_848723</name>
</gene>
<organism evidence="1 2">
    <name type="scientific">Terfezia boudieri ATCC MYA-4762</name>
    <dbReference type="NCBI Taxonomy" id="1051890"/>
    <lineage>
        <taxon>Eukaryota</taxon>
        <taxon>Fungi</taxon>
        <taxon>Dikarya</taxon>
        <taxon>Ascomycota</taxon>
        <taxon>Pezizomycotina</taxon>
        <taxon>Pezizomycetes</taxon>
        <taxon>Pezizales</taxon>
        <taxon>Pezizaceae</taxon>
        <taxon>Terfezia</taxon>
    </lineage>
</organism>
<dbReference type="InParanoid" id="A0A3N4LNL4"/>
<protein>
    <submittedName>
        <fullName evidence="1">Uncharacterized protein</fullName>
    </submittedName>
</protein>
<evidence type="ECO:0000313" key="1">
    <source>
        <dbReference type="EMBL" id="RPB24396.1"/>
    </source>
</evidence>
<keyword evidence="2" id="KW-1185">Reference proteome</keyword>
<dbReference type="OrthoDB" id="10313984at2759"/>